<keyword evidence="4" id="KW-1185">Reference proteome</keyword>
<reference evidence="3 4" key="1">
    <citation type="submission" date="2020-01" db="EMBL/GenBank/DDBJ databases">
        <authorList>
            <person name="Deng T."/>
        </authorList>
    </citation>
    <scope>NUCLEOTIDE SEQUENCE [LARGE SCALE GENOMIC DNA]</scope>
    <source>
        <strain evidence="3 4">5221</strain>
    </source>
</reference>
<evidence type="ECO:0000313" key="4">
    <source>
        <dbReference type="Proteomes" id="UP000469215"/>
    </source>
</evidence>
<evidence type="ECO:0000256" key="2">
    <source>
        <dbReference type="SAM" id="Phobius"/>
    </source>
</evidence>
<gene>
    <name evidence="3" type="ORF">GSY69_13290</name>
</gene>
<protein>
    <submittedName>
        <fullName evidence="3">Uncharacterized protein</fullName>
    </submittedName>
</protein>
<dbReference type="Proteomes" id="UP000469215">
    <property type="component" value="Unassembled WGS sequence"/>
</dbReference>
<feature type="non-terminal residue" evidence="3">
    <location>
        <position position="1"/>
    </location>
</feature>
<feature type="region of interest" description="Disordered" evidence="1">
    <location>
        <begin position="53"/>
        <end position="101"/>
    </location>
</feature>
<comment type="caution">
    <text evidence="3">The sequence shown here is derived from an EMBL/GenBank/DDBJ whole genome shotgun (WGS) entry which is preliminary data.</text>
</comment>
<sequence>GELHAHEDVAGDAHAAPADRPRRRRGLAVALVAIGAVLVVAAGFGITSLATGGFGQRADTQAGGGRDGSRGEGSGGDGPQAGQQGEATSTGPSSAAAADPKSQLDAIVADDTRTAKTTLEGRWVVQLSSKKPDSADEAGYAAVLKKYKGEKASHPDAMLLFSSDWPSYSKKGFWVTILAKPYDSGSAAVAECRDLGLDSKNCFGKKLSSTEGPEGTYQYH</sequence>
<keyword evidence="2" id="KW-1133">Transmembrane helix</keyword>
<feature type="transmembrane region" description="Helical" evidence="2">
    <location>
        <begin position="27"/>
        <end position="50"/>
    </location>
</feature>
<accession>A0A6N9HA25</accession>
<feature type="compositionally biased region" description="Basic and acidic residues" evidence="1">
    <location>
        <begin position="1"/>
        <end position="11"/>
    </location>
</feature>
<feature type="compositionally biased region" description="Low complexity" evidence="1">
    <location>
        <begin position="87"/>
        <end position="98"/>
    </location>
</feature>
<evidence type="ECO:0000313" key="3">
    <source>
        <dbReference type="EMBL" id="MYM20907.1"/>
    </source>
</evidence>
<organism evidence="3 4">
    <name type="scientific">Brevibacterium rongguiense</name>
    <dbReference type="NCBI Taxonomy" id="2695267"/>
    <lineage>
        <taxon>Bacteria</taxon>
        <taxon>Bacillati</taxon>
        <taxon>Actinomycetota</taxon>
        <taxon>Actinomycetes</taxon>
        <taxon>Micrococcales</taxon>
        <taxon>Brevibacteriaceae</taxon>
        <taxon>Brevibacterium</taxon>
    </lineage>
</organism>
<dbReference type="AlphaFoldDB" id="A0A6N9HA25"/>
<keyword evidence="2" id="KW-0812">Transmembrane</keyword>
<keyword evidence="2" id="KW-0472">Membrane</keyword>
<proteinExistence type="predicted"/>
<dbReference type="RefSeq" id="WP_407925030.1">
    <property type="nucleotide sequence ID" value="NZ_WWEQ01000094.1"/>
</dbReference>
<evidence type="ECO:0000256" key="1">
    <source>
        <dbReference type="SAM" id="MobiDB-lite"/>
    </source>
</evidence>
<feature type="compositionally biased region" description="Gly residues" evidence="1">
    <location>
        <begin position="62"/>
        <end position="79"/>
    </location>
</feature>
<dbReference type="EMBL" id="WWEQ01000094">
    <property type="protein sequence ID" value="MYM20907.1"/>
    <property type="molecule type" value="Genomic_DNA"/>
</dbReference>
<feature type="region of interest" description="Disordered" evidence="1">
    <location>
        <begin position="1"/>
        <end position="21"/>
    </location>
</feature>
<name>A0A6N9HA25_9MICO</name>